<dbReference type="AlphaFoldDB" id="A0A6J7F637"/>
<feature type="compositionally biased region" description="Basic and acidic residues" evidence="1">
    <location>
        <begin position="186"/>
        <end position="203"/>
    </location>
</feature>
<accession>A0A6J7F637</accession>
<feature type="region of interest" description="Disordered" evidence="1">
    <location>
        <begin position="1"/>
        <end position="214"/>
    </location>
</feature>
<dbReference type="EMBL" id="CAFBMB010000016">
    <property type="protein sequence ID" value="CAB4890957.1"/>
    <property type="molecule type" value="Genomic_DNA"/>
</dbReference>
<feature type="compositionally biased region" description="Polar residues" evidence="1">
    <location>
        <begin position="142"/>
        <end position="153"/>
    </location>
</feature>
<name>A0A6J7F637_9ZZZZ</name>
<evidence type="ECO:0000256" key="1">
    <source>
        <dbReference type="SAM" id="MobiDB-lite"/>
    </source>
</evidence>
<reference evidence="2" key="1">
    <citation type="submission" date="2020-05" db="EMBL/GenBank/DDBJ databases">
        <authorList>
            <person name="Chiriac C."/>
            <person name="Salcher M."/>
            <person name="Ghai R."/>
            <person name="Kavagutti S V."/>
        </authorList>
    </citation>
    <scope>NUCLEOTIDE SEQUENCE</scope>
</reference>
<gene>
    <name evidence="2" type="ORF">UFOPK3516_00362</name>
</gene>
<organism evidence="2">
    <name type="scientific">freshwater metagenome</name>
    <dbReference type="NCBI Taxonomy" id="449393"/>
    <lineage>
        <taxon>unclassified sequences</taxon>
        <taxon>metagenomes</taxon>
        <taxon>ecological metagenomes</taxon>
    </lineage>
</organism>
<protein>
    <submittedName>
        <fullName evidence="2">Unannotated protein</fullName>
    </submittedName>
</protein>
<proteinExistence type="predicted"/>
<feature type="compositionally biased region" description="Basic and acidic residues" evidence="1">
    <location>
        <begin position="1"/>
        <end position="14"/>
    </location>
</feature>
<feature type="compositionally biased region" description="Basic and acidic residues" evidence="1">
    <location>
        <begin position="154"/>
        <end position="164"/>
    </location>
</feature>
<sequence length="214" mass="23647">MHGGLEHDGDDRGNHQTNQNGGTHAQRHQDGDDDHTNDEAQCGNAQQVVGTHPPVDGHRRVGVVGVAANQSTVYETDERDEESDTHRDGRLQRCRYSVENHRSQAGDRQDHDDHTVDDNKTHGFGPRDLPDNGDGQEVVDAQSGSQSKRQAGNETKEERQDAGGKRSSAADGKEAQRVTVDIFGTGREDDRVQNDDVNHRHEDDDTSTNFGEQR</sequence>
<evidence type="ECO:0000313" key="2">
    <source>
        <dbReference type="EMBL" id="CAB4890957.1"/>
    </source>
</evidence>
<feature type="compositionally biased region" description="Basic and acidic residues" evidence="1">
    <location>
        <begin position="84"/>
        <end position="121"/>
    </location>
</feature>